<dbReference type="GO" id="GO:0000149">
    <property type="term" value="F:SNARE binding"/>
    <property type="evidence" value="ECO:0007669"/>
    <property type="project" value="TreeGrafter"/>
</dbReference>
<dbReference type="SMART" id="SM00397">
    <property type="entry name" value="t_SNARE"/>
    <property type="match status" value="1"/>
</dbReference>
<dbReference type="GO" id="GO:0031201">
    <property type="term" value="C:SNARE complex"/>
    <property type="evidence" value="ECO:0007669"/>
    <property type="project" value="TreeGrafter"/>
</dbReference>
<keyword evidence="3" id="KW-0175">Coiled coil</keyword>
<dbReference type="GO" id="GO:0048278">
    <property type="term" value="P:vesicle docking"/>
    <property type="evidence" value="ECO:0007669"/>
    <property type="project" value="TreeGrafter"/>
</dbReference>
<dbReference type="eggNOG" id="KOG3202">
    <property type="taxonomic scope" value="Eukaryota"/>
</dbReference>
<dbReference type="OMA" id="SAWQDQD"/>
<keyword evidence="6" id="KW-1133">Transmembrane helix</keyword>
<feature type="domain" description="T-SNARE coiled-coil homology" evidence="7">
    <location>
        <begin position="158"/>
        <end position="220"/>
    </location>
</feature>
<dbReference type="EMBL" id="DS235848">
    <property type="protein sequence ID" value="EEB18559.1"/>
    <property type="molecule type" value="Genomic_DNA"/>
</dbReference>
<feature type="compositionally biased region" description="Polar residues" evidence="5">
    <location>
        <begin position="128"/>
        <end position="140"/>
    </location>
</feature>
<dbReference type="GO" id="GO:0012505">
    <property type="term" value="C:endomembrane system"/>
    <property type="evidence" value="ECO:0007669"/>
    <property type="project" value="TreeGrafter"/>
</dbReference>
<evidence type="ECO:0000313" key="9">
    <source>
        <dbReference type="EnsemblMetazoa" id="PHUM519740-PA"/>
    </source>
</evidence>
<dbReference type="GO" id="GO:0006886">
    <property type="term" value="P:intracellular protein transport"/>
    <property type="evidence" value="ECO:0007669"/>
    <property type="project" value="TreeGrafter"/>
</dbReference>
<dbReference type="GO" id="GO:0006906">
    <property type="term" value="P:vesicle fusion"/>
    <property type="evidence" value="ECO:0007669"/>
    <property type="project" value="TreeGrafter"/>
</dbReference>
<dbReference type="InterPro" id="IPR000727">
    <property type="entry name" value="T_SNARE_dom"/>
</dbReference>
<gene>
    <name evidence="9" type="primary">8233282</name>
    <name evidence="8" type="ORF">Phum_PHUM519740</name>
</gene>
<evidence type="ECO:0000256" key="2">
    <source>
        <dbReference type="ARBA" id="ARBA00022448"/>
    </source>
</evidence>
<evidence type="ECO:0000256" key="6">
    <source>
        <dbReference type="SAM" id="Phobius"/>
    </source>
</evidence>
<dbReference type="PANTHER" id="PTHR19957:SF124">
    <property type="entry name" value="SYNTAXIN-8"/>
    <property type="match status" value="1"/>
</dbReference>
<dbReference type="STRING" id="121224.E0VYV3"/>
<evidence type="ECO:0000313" key="8">
    <source>
        <dbReference type="EMBL" id="EEB18559.1"/>
    </source>
</evidence>
<dbReference type="PANTHER" id="PTHR19957">
    <property type="entry name" value="SYNTAXIN"/>
    <property type="match status" value="1"/>
</dbReference>
<dbReference type="EnsemblMetazoa" id="PHUM519740-RA">
    <property type="protein sequence ID" value="PHUM519740-PA"/>
    <property type="gene ID" value="PHUM519740"/>
</dbReference>
<sequence>MNLIDTGTDPWIIEYNACENVAREIMESLNLRNSEENYGSSYDALSAKIRIRLKQFDSEVNDLKRKLNLSSTVSTLTPEEKERRQRQVEALISKQIQLEDCLNKAKKNRHFEPNYSKSRSELFDSKNKNSNLGESNSSKLNHSDDNYRDLDDLKAEQEKLLKEQDQGLENLLKIVSAQKQIATSINDEVEHHNEILVDIADGMERVDGRINRATDMVQVINKKESIWGYWLVAILLFIAILGVSFA</sequence>
<comment type="subcellular location">
    <subcellularLocation>
        <location evidence="1">Membrane</location>
    </subcellularLocation>
</comment>
<feature type="transmembrane region" description="Helical" evidence="6">
    <location>
        <begin position="226"/>
        <end position="245"/>
    </location>
</feature>
<keyword evidence="2" id="KW-0813">Transport</keyword>
<dbReference type="InterPro" id="IPR041875">
    <property type="entry name" value="Syntaxin-8_SNARE"/>
</dbReference>
<reference evidence="8" key="1">
    <citation type="submission" date="2007-04" db="EMBL/GenBank/DDBJ databases">
        <title>Annotation of Pediculus humanus corporis strain USDA.</title>
        <authorList>
            <person name="Kirkness E."/>
            <person name="Hannick L."/>
            <person name="Hass B."/>
            <person name="Bruggner R."/>
            <person name="Lawson D."/>
            <person name="Bidwell S."/>
            <person name="Joardar V."/>
            <person name="Caler E."/>
            <person name="Walenz B."/>
            <person name="Inman J."/>
            <person name="Schobel S."/>
            <person name="Galinsky K."/>
            <person name="Amedeo P."/>
            <person name="Strausberg R."/>
        </authorList>
    </citation>
    <scope>NUCLEOTIDE SEQUENCE</scope>
    <source>
        <strain evidence="8">USDA</strain>
    </source>
</reference>
<dbReference type="VEuPathDB" id="VectorBase:PHUM519740"/>
<dbReference type="KEGG" id="phu:Phum_PHUM519740"/>
<reference evidence="8" key="2">
    <citation type="submission" date="2007-04" db="EMBL/GenBank/DDBJ databases">
        <title>The genome of the human body louse.</title>
        <authorList>
            <consortium name="The Human Body Louse Genome Consortium"/>
            <person name="Kirkness E."/>
            <person name="Walenz B."/>
            <person name="Hass B."/>
            <person name="Bruggner R."/>
            <person name="Strausberg R."/>
        </authorList>
    </citation>
    <scope>NUCLEOTIDE SEQUENCE</scope>
    <source>
        <strain evidence="8">USDA</strain>
    </source>
</reference>
<dbReference type="OrthoDB" id="428895at2759"/>
<dbReference type="Gene3D" id="1.20.5.110">
    <property type="match status" value="1"/>
</dbReference>
<keyword evidence="4 6" id="KW-0472">Membrane</keyword>
<organism>
    <name type="scientific">Pediculus humanus subsp. corporis</name>
    <name type="common">Body louse</name>
    <dbReference type="NCBI Taxonomy" id="121224"/>
    <lineage>
        <taxon>Eukaryota</taxon>
        <taxon>Metazoa</taxon>
        <taxon>Ecdysozoa</taxon>
        <taxon>Arthropoda</taxon>
        <taxon>Hexapoda</taxon>
        <taxon>Insecta</taxon>
        <taxon>Pterygota</taxon>
        <taxon>Neoptera</taxon>
        <taxon>Paraneoptera</taxon>
        <taxon>Psocodea</taxon>
        <taxon>Troctomorpha</taxon>
        <taxon>Phthiraptera</taxon>
        <taxon>Anoplura</taxon>
        <taxon>Pediculidae</taxon>
        <taxon>Pediculus</taxon>
    </lineage>
</organism>
<evidence type="ECO:0000259" key="7">
    <source>
        <dbReference type="PROSITE" id="PS50192"/>
    </source>
</evidence>
<dbReference type="Proteomes" id="UP000009046">
    <property type="component" value="Unassembled WGS sequence"/>
</dbReference>
<dbReference type="CDD" id="cd15852">
    <property type="entry name" value="SNARE_Syntaxin8"/>
    <property type="match status" value="1"/>
</dbReference>
<keyword evidence="10" id="KW-1185">Reference proteome</keyword>
<dbReference type="FunCoup" id="E0VYV3">
    <property type="interactions" value="664"/>
</dbReference>
<keyword evidence="6" id="KW-0812">Transmembrane</keyword>
<dbReference type="GeneID" id="8233282"/>
<dbReference type="InParanoid" id="E0VYV3"/>
<dbReference type="HOGENOM" id="CLU_099972_0_0_1"/>
<dbReference type="PROSITE" id="PS50192">
    <property type="entry name" value="T_SNARE"/>
    <property type="match status" value="1"/>
</dbReference>
<dbReference type="CTD" id="8233282"/>
<dbReference type="SUPFAM" id="SSF58038">
    <property type="entry name" value="SNARE fusion complex"/>
    <property type="match status" value="1"/>
</dbReference>
<dbReference type="RefSeq" id="XP_002431297.1">
    <property type="nucleotide sequence ID" value="XM_002431252.1"/>
</dbReference>
<reference evidence="9" key="3">
    <citation type="submission" date="2021-02" db="UniProtKB">
        <authorList>
            <consortium name="EnsemblMetazoa"/>
        </authorList>
    </citation>
    <scope>IDENTIFICATION</scope>
    <source>
        <strain evidence="9">USDA</strain>
    </source>
</reference>
<feature type="compositionally biased region" description="Basic and acidic residues" evidence="5">
    <location>
        <begin position="118"/>
        <end position="127"/>
    </location>
</feature>
<evidence type="ECO:0000256" key="3">
    <source>
        <dbReference type="ARBA" id="ARBA00023054"/>
    </source>
</evidence>
<accession>E0VYV3</accession>
<proteinExistence type="predicted"/>
<feature type="region of interest" description="Disordered" evidence="5">
    <location>
        <begin position="109"/>
        <end position="147"/>
    </location>
</feature>
<evidence type="ECO:0000256" key="4">
    <source>
        <dbReference type="ARBA" id="ARBA00023136"/>
    </source>
</evidence>
<dbReference type="InterPro" id="IPR045242">
    <property type="entry name" value="Syntaxin"/>
</dbReference>
<protein>
    <submittedName>
        <fullName evidence="8 9">Syntaxin-8, putative</fullName>
    </submittedName>
</protein>
<name>E0VYV3_PEDHC</name>
<evidence type="ECO:0000256" key="5">
    <source>
        <dbReference type="SAM" id="MobiDB-lite"/>
    </source>
</evidence>
<dbReference type="EMBL" id="AAZO01006312">
    <property type="status" value="NOT_ANNOTATED_CDS"/>
    <property type="molecule type" value="Genomic_DNA"/>
</dbReference>
<dbReference type="GO" id="GO:0005484">
    <property type="term" value="F:SNAP receptor activity"/>
    <property type="evidence" value="ECO:0007669"/>
    <property type="project" value="TreeGrafter"/>
</dbReference>
<evidence type="ECO:0000313" key="10">
    <source>
        <dbReference type="Proteomes" id="UP000009046"/>
    </source>
</evidence>
<evidence type="ECO:0000256" key="1">
    <source>
        <dbReference type="ARBA" id="ARBA00004370"/>
    </source>
</evidence>
<dbReference type="AlphaFoldDB" id="E0VYV3"/>